<dbReference type="KEGG" id="kne:92184452"/>
<accession>A0AAW0YSM1</accession>
<dbReference type="AlphaFoldDB" id="A0AAW0YSM1"/>
<evidence type="ECO:0000313" key="3">
    <source>
        <dbReference type="Proteomes" id="UP001388673"/>
    </source>
</evidence>
<feature type="region of interest" description="Disordered" evidence="1">
    <location>
        <begin position="69"/>
        <end position="95"/>
    </location>
</feature>
<gene>
    <name evidence="2" type="ORF">IAR55_007194</name>
</gene>
<dbReference type="Proteomes" id="UP001388673">
    <property type="component" value="Unassembled WGS sequence"/>
</dbReference>
<protein>
    <recommendedName>
        <fullName evidence="4">Zn(2)-C6 fungal-type domain-containing protein</fullName>
    </recommendedName>
</protein>
<feature type="compositionally biased region" description="Acidic residues" evidence="1">
    <location>
        <begin position="69"/>
        <end position="80"/>
    </location>
</feature>
<dbReference type="GeneID" id="92184452"/>
<feature type="compositionally biased region" description="Basic and acidic residues" evidence="1">
    <location>
        <begin position="115"/>
        <end position="126"/>
    </location>
</feature>
<dbReference type="EMBL" id="JBCAWK010000016">
    <property type="protein sequence ID" value="KAK8842973.1"/>
    <property type="molecule type" value="Genomic_DNA"/>
</dbReference>
<feature type="region of interest" description="Disordered" evidence="1">
    <location>
        <begin position="269"/>
        <end position="298"/>
    </location>
</feature>
<feature type="region of interest" description="Disordered" evidence="1">
    <location>
        <begin position="115"/>
        <end position="140"/>
    </location>
</feature>
<evidence type="ECO:0008006" key="4">
    <source>
        <dbReference type="Google" id="ProtNLM"/>
    </source>
</evidence>
<feature type="compositionally biased region" description="Low complexity" evidence="1">
    <location>
        <begin position="20"/>
        <end position="29"/>
    </location>
</feature>
<organism evidence="2 3">
    <name type="scientific">Kwoniella newhampshirensis</name>
    <dbReference type="NCBI Taxonomy" id="1651941"/>
    <lineage>
        <taxon>Eukaryota</taxon>
        <taxon>Fungi</taxon>
        <taxon>Dikarya</taxon>
        <taxon>Basidiomycota</taxon>
        <taxon>Agaricomycotina</taxon>
        <taxon>Tremellomycetes</taxon>
        <taxon>Tremellales</taxon>
        <taxon>Cryptococcaceae</taxon>
        <taxon>Kwoniella</taxon>
    </lineage>
</organism>
<dbReference type="RefSeq" id="XP_066799253.1">
    <property type="nucleotide sequence ID" value="XM_066950267.1"/>
</dbReference>
<keyword evidence="3" id="KW-1185">Reference proteome</keyword>
<name>A0AAW0YSM1_9TREE</name>
<feature type="compositionally biased region" description="Basic and acidic residues" evidence="1">
    <location>
        <begin position="81"/>
        <end position="93"/>
    </location>
</feature>
<comment type="caution">
    <text evidence="2">The sequence shown here is derived from an EMBL/GenBank/DDBJ whole genome shotgun (WGS) entry which is preliminary data.</text>
</comment>
<feature type="region of interest" description="Disordered" evidence="1">
    <location>
        <begin position="1"/>
        <end position="53"/>
    </location>
</feature>
<sequence>MPCTSDHTVRTSARPRSRAVSRASSSSSPLNAHRLTRDQHGSDLDSDGGTINTEDIEFELRAMQLEEAGSEEYDEEEENEEDKKADERQDGRRSWRSQAVSEWLNDDAASVCEAEGSRRWRKDNVRRPTSAQPHEHTTVTGATRYLPLRRGQSILDTAQTKAKRKHLLNLGNSRHDLLQMPNEDACETCFRHGYQCLMRKDGSRTRCEGCGKNSCRPRLHGENGVFGMTLLAQIEHRMLLLGERTKDGEISTVLKRLAEQLAQARSLLGGSNHQVSEEEAEGALSPEQYAHKKATYEN</sequence>
<evidence type="ECO:0000256" key="1">
    <source>
        <dbReference type="SAM" id="MobiDB-lite"/>
    </source>
</evidence>
<evidence type="ECO:0000313" key="2">
    <source>
        <dbReference type="EMBL" id="KAK8842973.1"/>
    </source>
</evidence>
<proteinExistence type="predicted"/>
<reference evidence="2 3" key="1">
    <citation type="journal article" date="2024" name="bioRxiv">
        <title>Comparative genomics of Cryptococcus and Kwoniella reveals pathogenesis evolution and contrasting karyotype dynamics via intercentromeric recombination or chromosome fusion.</title>
        <authorList>
            <person name="Coelho M.A."/>
            <person name="David-Palma M."/>
            <person name="Shea T."/>
            <person name="Bowers K."/>
            <person name="McGinley-Smith S."/>
            <person name="Mohammad A.W."/>
            <person name="Gnirke A."/>
            <person name="Yurkov A.M."/>
            <person name="Nowrousian M."/>
            <person name="Sun S."/>
            <person name="Cuomo C.A."/>
            <person name="Heitman J."/>
        </authorList>
    </citation>
    <scope>NUCLEOTIDE SEQUENCE [LARGE SCALE GENOMIC DNA]</scope>
    <source>
        <strain evidence="2 3">CBS 13917</strain>
    </source>
</reference>